<feature type="region of interest" description="Disordered" evidence="2">
    <location>
        <begin position="51"/>
        <end position="72"/>
    </location>
</feature>
<feature type="domain" description="Arrestin C-terminal-like" evidence="3">
    <location>
        <begin position="479"/>
        <end position="694"/>
    </location>
</feature>
<dbReference type="InterPro" id="IPR011022">
    <property type="entry name" value="Arrestin_C-like"/>
</dbReference>
<evidence type="ECO:0000313" key="4">
    <source>
        <dbReference type="EMBL" id="CAD6506219.1"/>
    </source>
</evidence>
<accession>A0A9W4DQP4</accession>
<proteinExistence type="predicted"/>
<dbReference type="GO" id="GO:0031625">
    <property type="term" value="F:ubiquitin protein ligase binding"/>
    <property type="evidence" value="ECO:0007669"/>
    <property type="project" value="TreeGrafter"/>
</dbReference>
<feature type="compositionally biased region" description="Low complexity" evidence="2">
    <location>
        <begin position="59"/>
        <end position="72"/>
    </location>
</feature>
<keyword evidence="1" id="KW-0175">Coiled coil</keyword>
<reference evidence="4" key="1">
    <citation type="submission" date="2020-10" db="EMBL/GenBank/DDBJ databases">
        <authorList>
            <person name="Muller C M."/>
        </authorList>
    </citation>
    <scope>NUCLEOTIDE SEQUENCE</scope>
    <source>
        <strain evidence="4">THUN-12</strain>
    </source>
</reference>
<evidence type="ECO:0000256" key="2">
    <source>
        <dbReference type="SAM" id="MobiDB-lite"/>
    </source>
</evidence>
<dbReference type="AlphaFoldDB" id="A0A9W4DQP4"/>
<dbReference type="SMART" id="SM01017">
    <property type="entry name" value="Arrestin_C"/>
    <property type="match status" value="1"/>
</dbReference>
<evidence type="ECO:0000313" key="5">
    <source>
        <dbReference type="Proteomes" id="UP000683417"/>
    </source>
</evidence>
<comment type="caution">
    <text evidence="4">The sequence shown here is derived from an EMBL/GenBank/DDBJ whole genome shotgun (WGS) entry which is preliminary data.</text>
</comment>
<feature type="region of interest" description="Disordered" evidence="2">
    <location>
        <begin position="176"/>
        <end position="195"/>
    </location>
</feature>
<dbReference type="Pfam" id="PF02752">
    <property type="entry name" value="Arrestin_C"/>
    <property type="match status" value="1"/>
</dbReference>
<protein>
    <submittedName>
        <fullName evidence="4">BgTH12-07146</fullName>
    </submittedName>
</protein>
<name>A0A9W4DQP4_BLUGR</name>
<organism evidence="4 5">
    <name type="scientific">Blumeria graminis f. sp. triticale</name>
    <dbReference type="NCBI Taxonomy" id="1689686"/>
    <lineage>
        <taxon>Eukaryota</taxon>
        <taxon>Fungi</taxon>
        <taxon>Dikarya</taxon>
        <taxon>Ascomycota</taxon>
        <taxon>Pezizomycotina</taxon>
        <taxon>Leotiomycetes</taxon>
        <taxon>Erysiphales</taxon>
        <taxon>Erysiphaceae</taxon>
        <taxon>Blumeria</taxon>
    </lineage>
</organism>
<dbReference type="PANTHER" id="PTHR11188:SF174">
    <property type="entry name" value="ARRESTIN-RELATED TRAFFICKING ADAPTER 10-RELATED"/>
    <property type="match status" value="1"/>
</dbReference>
<evidence type="ECO:0000256" key="1">
    <source>
        <dbReference type="SAM" id="Coils"/>
    </source>
</evidence>
<feature type="coiled-coil region" evidence="1">
    <location>
        <begin position="817"/>
        <end position="844"/>
    </location>
</feature>
<dbReference type="GO" id="GO:0005829">
    <property type="term" value="C:cytosol"/>
    <property type="evidence" value="ECO:0007669"/>
    <property type="project" value="TreeGrafter"/>
</dbReference>
<gene>
    <name evidence="4" type="ORF">BGTH12_LOCUS7577</name>
</gene>
<dbReference type="GO" id="GO:0070086">
    <property type="term" value="P:ubiquitin-dependent endocytosis"/>
    <property type="evidence" value="ECO:0007669"/>
    <property type="project" value="TreeGrafter"/>
</dbReference>
<dbReference type="Proteomes" id="UP000683417">
    <property type="component" value="Unassembled WGS sequence"/>
</dbReference>
<sequence>MPAPISYPTKRGIVFYCPPSTSSDRAEPVRLPSPPCRPRIRRPHSIYITRLPSPITNPRSTNSALSTYSSRSTLSSRPKVKCRDLKRIVLRETAKRVLASIVSLISKSSPAHETVTAHNSNSSKLFHHFESARSALTVTSLPQDPRTRENCSLRTGWTRTETDMLRLSLGENSWRPTTNADNLTPRNSVSLPSPRSSLTGISNYTLPRLTTDSEKPLASGNGVSCYILMAEPVIFLMGLDHDGTTRDSHGANATALLRGTLRLNVTKSTKIKSVSLKFTGKARTLWPEGIPPLKQDTIEESSLRTQVIPFFNSAYEGSESRYGNLCTYTLRDGNSTLSSNNNNYEFTNPHHSSSFSLSGITNRLSALPQNSEGRRSSVQSIQSKSFLKGEAAPGSSNLKGYKIFYPGVYDYSFELPIDNNMPESTNLPLANVKWELEATVERAGTFKANLSGKREIPVIRSPSQDSLELVEPIAVSRTWDQQLHYDIVISGKSFPIGTKIPIAFKLTPLAKVQVHKVKVYLTENIDYYARDKSVQRKDVKRKMLLLEKSAGKPVSKEFWPSEVRIIGGEHSAEEREMRRSIAMRRREVEAQRNNSQATPLPECVDNLLGDIDLGVDDWLGPTEIEMNVQLPTCDVMEKDRSKRLAHDCTWKNVQVHHWLKILIRLSRADVADPSRRRHYEISVDSPISLLNCRASQANISLPEYSGLNPDTLGPQQVCGCTSTTQAAEALLAQTSLNDNHMVHESTRSTANSSSLAIPAQVYLSTGIADGFRRPIHLVRSPSFQPPPFDAEEPPPPITTTPPPLYDHVIGTPSHDGLADYFARLDAYEDELTDEEDNIPSVRHRSVVSDPRTSANHMPRVIELNRDFIFSTTSTNSIMAGIDSGFTAS</sequence>
<dbReference type="InterPro" id="IPR050357">
    <property type="entry name" value="Arrestin_domain-protein"/>
</dbReference>
<evidence type="ECO:0000259" key="3">
    <source>
        <dbReference type="SMART" id="SM01017"/>
    </source>
</evidence>
<dbReference type="PANTHER" id="PTHR11188">
    <property type="entry name" value="ARRESTIN DOMAIN CONTAINING PROTEIN"/>
    <property type="match status" value="1"/>
</dbReference>
<dbReference type="GO" id="GO:0030674">
    <property type="term" value="F:protein-macromolecule adaptor activity"/>
    <property type="evidence" value="ECO:0007669"/>
    <property type="project" value="TreeGrafter"/>
</dbReference>
<dbReference type="EMBL" id="CAJHIT010000010">
    <property type="protein sequence ID" value="CAD6506219.1"/>
    <property type="molecule type" value="Genomic_DNA"/>
</dbReference>